<evidence type="ECO:0000256" key="3">
    <source>
        <dbReference type="ARBA" id="ARBA00022475"/>
    </source>
</evidence>
<feature type="transmembrane region" description="Helical" evidence="7">
    <location>
        <begin position="137"/>
        <end position="157"/>
    </location>
</feature>
<feature type="transmembrane region" description="Helical" evidence="7">
    <location>
        <begin position="238"/>
        <end position="257"/>
    </location>
</feature>
<dbReference type="AlphaFoldDB" id="A0A2G6E163"/>
<dbReference type="PANTHER" id="PTHR43744">
    <property type="entry name" value="ABC TRANSPORTER PERMEASE PROTEIN MG189-RELATED-RELATED"/>
    <property type="match status" value="1"/>
</dbReference>
<evidence type="ECO:0000313" key="10">
    <source>
        <dbReference type="Proteomes" id="UP000229740"/>
    </source>
</evidence>
<evidence type="ECO:0000259" key="8">
    <source>
        <dbReference type="PROSITE" id="PS50928"/>
    </source>
</evidence>
<comment type="similarity">
    <text evidence="7">Belongs to the binding-protein-dependent transport system permease family.</text>
</comment>
<accession>A0A2G6E163</accession>
<dbReference type="Proteomes" id="UP000229740">
    <property type="component" value="Unassembled WGS sequence"/>
</dbReference>
<keyword evidence="4 7" id="KW-0812">Transmembrane</keyword>
<evidence type="ECO:0000256" key="2">
    <source>
        <dbReference type="ARBA" id="ARBA00022448"/>
    </source>
</evidence>
<evidence type="ECO:0000256" key="6">
    <source>
        <dbReference type="ARBA" id="ARBA00023136"/>
    </source>
</evidence>
<dbReference type="PANTHER" id="PTHR43744:SF12">
    <property type="entry name" value="ABC TRANSPORTER PERMEASE PROTEIN MG189-RELATED"/>
    <property type="match status" value="1"/>
</dbReference>
<dbReference type="CDD" id="cd06261">
    <property type="entry name" value="TM_PBP2"/>
    <property type="match status" value="1"/>
</dbReference>
<dbReference type="PROSITE" id="PS50928">
    <property type="entry name" value="ABC_TM1"/>
    <property type="match status" value="1"/>
</dbReference>
<comment type="subcellular location">
    <subcellularLocation>
        <location evidence="1 7">Cell membrane</location>
        <topology evidence="1 7">Multi-pass membrane protein</topology>
    </subcellularLocation>
</comment>
<feature type="transmembrane region" description="Helical" evidence="7">
    <location>
        <begin position="103"/>
        <end position="125"/>
    </location>
</feature>
<dbReference type="SUPFAM" id="SSF161098">
    <property type="entry name" value="MetI-like"/>
    <property type="match status" value="1"/>
</dbReference>
<keyword evidence="5 7" id="KW-1133">Transmembrane helix</keyword>
<evidence type="ECO:0000313" key="9">
    <source>
        <dbReference type="EMBL" id="PID55804.1"/>
    </source>
</evidence>
<dbReference type="InterPro" id="IPR035906">
    <property type="entry name" value="MetI-like_sf"/>
</dbReference>
<evidence type="ECO:0000256" key="1">
    <source>
        <dbReference type="ARBA" id="ARBA00004651"/>
    </source>
</evidence>
<feature type="transmembrane region" description="Helical" evidence="7">
    <location>
        <begin position="67"/>
        <end position="91"/>
    </location>
</feature>
<protein>
    <submittedName>
        <fullName evidence="9">Sugar ABC transporter permease</fullName>
    </submittedName>
</protein>
<gene>
    <name evidence="9" type="ORF">CSB45_14420</name>
</gene>
<organism evidence="9 10">
    <name type="scientific">candidate division KSB3 bacterium</name>
    <dbReference type="NCBI Taxonomy" id="2044937"/>
    <lineage>
        <taxon>Bacteria</taxon>
        <taxon>candidate division KSB3</taxon>
    </lineage>
</organism>
<dbReference type="InterPro" id="IPR000515">
    <property type="entry name" value="MetI-like"/>
</dbReference>
<name>A0A2G6E163_9BACT</name>
<keyword evidence="3" id="KW-1003">Cell membrane</keyword>
<comment type="caution">
    <text evidence="9">The sequence shown here is derived from an EMBL/GenBank/DDBJ whole genome shotgun (WGS) entry which is preliminary data.</text>
</comment>
<evidence type="ECO:0000256" key="4">
    <source>
        <dbReference type="ARBA" id="ARBA00022692"/>
    </source>
</evidence>
<dbReference type="GO" id="GO:0055085">
    <property type="term" value="P:transmembrane transport"/>
    <property type="evidence" value="ECO:0007669"/>
    <property type="project" value="InterPro"/>
</dbReference>
<dbReference type="Gene3D" id="1.10.3720.10">
    <property type="entry name" value="MetI-like"/>
    <property type="match status" value="1"/>
</dbReference>
<evidence type="ECO:0000256" key="5">
    <source>
        <dbReference type="ARBA" id="ARBA00022989"/>
    </source>
</evidence>
<evidence type="ECO:0000256" key="7">
    <source>
        <dbReference type="RuleBase" id="RU363032"/>
    </source>
</evidence>
<reference evidence="9 10" key="1">
    <citation type="submission" date="2017-10" db="EMBL/GenBank/DDBJ databases">
        <title>Novel microbial diversity and functional potential in the marine mammal oral microbiome.</title>
        <authorList>
            <person name="Dudek N.K."/>
            <person name="Sun C.L."/>
            <person name="Burstein D."/>
            <person name="Kantor R.S."/>
            <person name="Aliaga Goltsman D.S."/>
            <person name="Bik E.M."/>
            <person name="Thomas B.C."/>
            <person name="Banfield J.F."/>
            <person name="Relman D.A."/>
        </authorList>
    </citation>
    <scope>NUCLEOTIDE SEQUENCE [LARGE SCALE GENOMIC DNA]</scope>
    <source>
        <strain evidence="9">DOLZORAL124_49_17</strain>
    </source>
</reference>
<feature type="transmembrane region" description="Helical" evidence="7">
    <location>
        <begin position="7"/>
        <end position="29"/>
    </location>
</feature>
<dbReference type="GO" id="GO:0005886">
    <property type="term" value="C:plasma membrane"/>
    <property type="evidence" value="ECO:0007669"/>
    <property type="project" value="UniProtKB-SubCell"/>
</dbReference>
<dbReference type="Pfam" id="PF00528">
    <property type="entry name" value="BPD_transp_1"/>
    <property type="match status" value="1"/>
</dbReference>
<keyword evidence="2 7" id="KW-0813">Transport</keyword>
<proteinExistence type="inferred from homology"/>
<sequence>MKPFKTALLYSMLTVGGVIMVFPFVWMLLTSFKDYYEIIDTTSSFFPRKPTLANYKKVFQTAMFGRWFLNSCFVATLETTSVCFLSALTGYTLAKFHFPGRDLIFIIILSTLMIPTEMLVIPWYLMVTKIGLIDSYWGIWFPSVITGFGVFLMRQFMTGVPDDLIDAARIDGMNEFSIFLRVALPLVKSALAALGIFTFIGNWGAFLWPLIVIESAEMRTLPVGLAFFSGEAGTQWDMIMTGASIATVPVLVIFLIFQKHIIQGITLAGLKG</sequence>
<keyword evidence="6 7" id="KW-0472">Membrane</keyword>
<feature type="domain" description="ABC transmembrane type-1" evidence="8">
    <location>
        <begin position="68"/>
        <end position="257"/>
    </location>
</feature>
<dbReference type="EMBL" id="PDPS01000043">
    <property type="protein sequence ID" value="PID55804.1"/>
    <property type="molecule type" value="Genomic_DNA"/>
</dbReference>